<evidence type="ECO:0000313" key="3">
    <source>
        <dbReference type="Proteomes" id="UP000537890"/>
    </source>
</evidence>
<organism evidence="2 3">
    <name type="scientific">Candidatus Methanofishera endochildressiae</name>
    <dbReference type="NCBI Taxonomy" id="2738884"/>
    <lineage>
        <taxon>Bacteria</taxon>
        <taxon>Pseudomonadati</taxon>
        <taxon>Pseudomonadota</taxon>
        <taxon>Gammaproteobacteria</taxon>
        <taxon>Candidatus Methanofishera</taxon>
    </lineage>
</organism>
<evidence type="ECO:0000259" key="1">
    <source>
        <dbReference type="Pfam" id="PF13476"/>
    </source>
</evidence>
<dbReference type="InterPro" id="IPR038729">
    <property type="entry name" value="Rad50/SbcC_AAA"/>
</dbReference>
<name>A0A7Z0MML4_9GAMM</name>
<gene>
    <name evidence="2" type="ORF">H0A75_01050</name>
</gene>
<feature type="domain" description="Rad50/SbcC-type AAA" evidence="1">
    <location>
        <begin position="5"/>
        <end position="41"/>
    </location>
</feature>
<dbReference type="EMBL" id="JACCHS010000007">
    <property type="protein sequence ID" value="NYT46488.1"/>
    <property type="molecule type" value="Genomic_DNA"/>
</dbReference>
<dbReference type="GO" id="GO:0006302">
    <property type="term" value="P:double-strand break repair"/>
    <property type="evidence" value="ECO:0007669"/>
    <property type="project" value="InterPro"/>
</dbReference>
<sequence>MAGESRIDFDKAPIADAGVFAITGPNGSGKSSILDAISLAFAARQDIPV</sequence>
<reference evidence="2 3" key="1">
    <citation type="submission" date="2020-05" db="EMBL/GenBank/DDBJ databases">
        <title>Horizontal transmission and recombination maintain forever young bacterial symbiont genomes.</title>
        <authorList>
            <person name="Russell S.L."/>
            <person name="Pepper-Tunick E."/>
            <person name="Svedberg J."/>
            <person name="Byrne A."/>
            <person name="Ruelas Castillo J."/>
            <person name="Vollmers C."/>
            <person name="Beinart R.A."/>
            <person name="Corbett-Detig R."/>
        </authorList>
    </citation>
    <scope>NUCLEOTIDE SEQUENCE [LARGE SCALE GENOMIC DNA]</scope>
    <source>
        <strain evidence="2">4727-3</strain>
    </source>
</reference>
<protein>
    <submittedName>
        <fullName evidence="2">AAA family ATPase</fullName>
    </submittedName>
</protein>
<proteinExistence type="predicted"/>
<dbReference type="Proteomes" id="UP000537890">
    <property type="component" value="Unassembled WGS sequence"/>
</dbReference>
<dbReference type="GO" id="GO:0016887">
    <property type="term" value="F:ATP hydrolysis activity"/>
    <property type="evidence" value="ECO:0007669"/>
    <property type="project" value="InterPro"/>
</dbReference>
<dbReference type="AlphaFoldDB" id="A0A7Z0MML4"/>
<dbReference type="InterPro" id="IPR027417">
    <property type="entry name" value="P-loop_NTPase"/>
</dbReference>
<dbReference type="Gene3D" id="3.40.50.300">
    <property type="entry name" value="P-loop containing nucleotide triphosphate hydrolases"/>
    <property type="match status" value="1"/>
</dbReference>
<accession>A0A7Z0MML4</accession>
<dbReference type="SUPFAM" id="SSF52540">
    <property type="entry name" value="P-loop containing nucleoside triphosphate hydrolases"/>
    <property type="match status" value="1"/>
</dbReference>
<dbReference type="Pfam" id="PF13476">
    <property type="entry name" value="AAA_23"/>
    <property type="match status" value="1"/>
</dbReference>
<comment type="caution">
    <text evidence="2">The sequence shown here is derived from an EMBL/GenBank/DDBJ whole genome shotgun (WGS) entry which is preliminary data.</text>
</comment>
<evidence type="ECO:0000313" key="2">
    <source>
        <dbReference type="EMBL" id="NYT46488.1"/>
    </source>
</evidence>